<feature type="chain" id="PRO_5032326426" evidence="1">
    <location>
        <begin position="25"/>
        <end position="277"/>
    </location>
</feature>
<proteinExistence type="predicted"/>
<sequence>MNGEASLAPFGFLLLLLVSDLTLAESSDREALLVLKSAVDPSNSECLRGRVTEMVFEYLNLTGTLDGANLNWLDQFRVLSFKGNLISGEIPDLSGLTNLKSLFLNDNQFSDYFPSSISDLQYNWLTGEFPPLNQTSLRFFNVSNNKLSGEILITLALIRFNFSSFLGNLNLCVLLNHGCLMLVRALLFLVYCREREREGERVGRGSSVWNCSESEEEKKLVLRDANIVFFFFLVYLGSEEIVNIKCFLIINGFGFWVRQLGVVRNMVFVLYSTCWVD</sequence>
<dbReference type="AlphaFoldDB" id="A0A822ZA39"/>
<keyword evidence="3" id="KW-1185">Reference proteome</keyword>
<evidence type="ECO:0000313" key="3">
    <source>
        <dbReference type="Proteomes" id="UP000607653"/>
    </source>
</evidence>
<dbReference type="Proteomes" id="UP000607653">
    <property type="component" value="Unassembled WGS sequence"/>
</dbReference>
<dbReference type="PANTHER" id="PTHR48007:SF39">
    <property type="entry name" value="PROTEIN KINASE DOMAIN-CONTAINING PROTEIN"/>
    <property type="match status" value="1"/>
</dbReference>
<comment type="caution">
    <text evidence="2">The sequence shown here is derived from an EMBL/GenBank/DDBJ whole genome shotgun (WGS) entry which is preliminary data.</text>
</comment>
<dbReference type="InterPro" id="IPR032675">
    <property type="entry name" value="LRR_dom_sf"/>
</dbReference>
<dbReference type="PANTHER" id="PTHR48007">
    <property type="entry name" value="LEUCINE-RICH REPEAT RECEPTOR-LIKE PROTEIN KINASE PXC1"/>
    <property type="match status" value="1"/>
</dbReference>
<dbReference type="SUPFAM" id="SSF52058">
    <property type="entry name" value="L domain-like"/>
    <property type="match status" value="1"/>
</dbReference>
<evidence type="ECO:0000256" key="1">
    <source>
        <dbReference type="SAM" id="SignalP"/>
    </source>
</evidence>
<keyword evidence="1" id="KW-0732">Signal</keyword>
<organism evidence="2 3">
    <name type="scientific">Nelumbo nucifera</name>
    <name type="common">Sacred lotus</name>
    <dbReference type="NCBI Taxonomy" id="4432"/>
    <lineage>
        <taxon>Eukaryota</taxon>
        <taxon>Viridiplantae</taxon>
        <taxon>Streptophyta</taxon>
        <taxon>Embryophyta</taxon>
        <taxon>Tracheophyta</taxon>
        <taxon>Spermatophyta</taxon>
        <taxon>Magnoliopsida</taxon>
        <taxon>Proteales</taxon>
        <taxon>Nelumbonaceae</taxon>
        <taxon>Nelumbo</taxon>
    </lineage>
</organism>
<dbReference type="EMBL" id="DUZY01000006">
    <property type="protein sequence ID" value="DAD43154.1"/>
    <property type="molecule type" value="Genomic_DNA"/>
</dbReference>
<evidence type="ECO:0000313" key="2">
    <source>
        <dbReference type="EMBL" id="DAD43154.1"/>
    </source>
</evidence>
<protein>
    <submittedName>
        <fullName evidence="2">Uncharacterized protein</fullName>
    </submittedName>
</protein>
<reference evidence="2 3" key="1">
    <citation type="journal article" date="2020" name="Mol. Biol. Evol.">
        <title>Distinct Expression and Methylation Patterns for Genes with Different Fates following a Single Whole-Genome Duplication in Flowering Plants.</title>
        <authorList>
            <person name="Shi T."/>
            <person name="Rahmani R.S."/>
            <person name="Gugger P.F."/>
            <person name="Wang M."/>
            <person name="Li H."/>
            <person name="Zhang Y."/>
            <person name="Li Z."/>
            <person name="Wang Q."/>
            <person name="Van de Peer Y."/>
            <person name="Marchal K."/>
            <person name="Chen J."/>
        </authorList>
    </citation>
    <scope>NUCLEOTIDE SEQUENCE [LARGE SCALE GENOMIC DNA]</scope>
    <source>
        <tissue evidence="2">Leaf</tissue>
    </source>
</reference>
<gene>
    <name evidence="2" type="ORF">HUJ06_001384</name>
</gene>
<dbReference type="InterPro" id="IPR046959">
    <property type="entry name" value="PRK1-6/SRF4-like"/>
</dbReference>
<feature type="signal peptide" evidence="1">
    <location>
        <begin position="1"/>
        <end position="24"/>
    </location>
</feature>
<accession>A0A822ZA39</accession>
<dbReference type="Gene3D" id="3.80.10.10">
    <property type="entry name" value="Ribonuclease Inhibitor"/>
    <property type="match status" value="2"/>
</dbReference>
<dbReference type="Pfam" id="PF00560">
    <property type="entry name" value="LRR_1"/>
    <property type="match status" value="2"/>
</dbReference>
<name>A0A822ZA39_NELNU</name>
<dbReference type="InterPro" id="IPR001611">
    <property type="entry name" value="Leu-rich_rpt"/>
</dbReference>